<feature type="region of interest" description="Disordered" evidence="1">
    <location>
        <begin position="119"/>
        <end position="145"/>
    </location>
</feature>
<name>A0A6J4VGA2_9BACT</name>
<protein>
    <submittedName>
        <fullName evidence="2">Uncharacterized protein</fullName>
    </submittedName>
</protein>
<proteinExistence type="predicted"/>
<feature type="compositionally biased region" description="Basic and acidic residues" evidence="1">
    <location>
        <begin position="119"/>
        <end position="130"/>
    </location>
</feature>
<feature type="region of interest" description="Disordered" evidence="1">
    <location>
        <begin position="1"/>
        <end position="84"/>
    </location>
</feature>
<organism evidence="2">
    <name type="scientific">uncultured Thermomicrobiales bacterium</name>
    <dbReference type="NCBI Taxonomy" id="1645740"/>
    <lineage>
        <taxon>Bacteria</taxon>
        <taxon>Pseudomonadati</taxon>
        <taxon>Thermomicrobiota</taxon>
        <taxon>Thermomicrobia</taxon>
        <taxon>Thermomicrobiales</taxon>
        <taxon>environmental samples</taxon>
    </lineage>
</organism>
<gene>
    <name evidence="2" type="ORF">AVDCRST_MAG88-2505</name>
</gene>
<sequence length="204" mass="23059">GTWWDCPPNRARDGHETSDERGGRGGRRADRRGDHPPDRPAPRDRAHRHRLPLVHPDAVEDAAELRVPPERAGRPLRLGRPGDREPQVLVVSLLSRQRRPAEHRPLRLVRLRRRANHGDPARLRAADPARRPARFRAGNQPPDRAVGGAARVVLDLRHARAPQPHPRPDRGRALARRRRDPPPARRGGGCPRQLARPHRRGAHV</sequence>
<feature type="compositionally biased region" description="Basic residues" evidence="1">
    <location>
        <begin position="195"/>
        <end position="204"/>
    </location>
</feature>
<feature type="non-terminal residue" evidence="2">
    <location>
        <position position="1"/>
    </location>
</feature>
<accession>A0A6J4VGA2</accession>
<feature type="compositionally biased region" description="Basic and acidic residues" evidence="1">
    <location>
        <begin position="63"/>
        <end position="73"/>
    </location>
</feature>
<evidence type="ECO:0000313" key="2">
    <source>
        <dbReference type="EMBL" id="CAA9572749.1"/>
    </source>
</evidence>
<feature type="compositionally biased region" description="Basic and acidic residues" evidence="1">
    <location>
        <begin position="10"/>
        <end position="44"/>
    </location>
</feature>
<dbReference type="AlphaFoldDB" id="A0A6J4VGA2"/>
<feature type="region of interest" description="Disordered" evidence="1">
    <location>
        <begin position="157"/>
        <end position="204"/>
    </location>
</feature>
<dbReference type="EMBL" id="CADCWM010000624">
    <property type="protein sequence ID" value="CAA9572749.1"/>
    <property type="molecule type" value="Genomic_DNA"/>
</dbReference>
<evidence type="ECO:0000256" key="1">
    <source>
        <dbReference type="SAM" id="MobiDB-lite"/>
    </source>
</evidence>
<reference evidence="2" key="1">
    <citation type="submission" date="2020-02" db="EMBL/GenBank/DDBJ databases">
        <authorList>
            <person name="Meier V. D."/>
        </authorList>
    </citation>
    <scope>NUCLEOTIDE SEQUENCE</scope>
    <source>
        <strain evidence="2">AVDCRST_MAG88</strain>
    </source>
</reference>
<feature type="non-terminal residue" evidence="2">
    <location>
        <position position="204"/>
    </location>
</feature>